<keyword evidence="5" id="KW-0732">Signal</keyword>
<keyword evidence="6" id="KW-0256">Endoplasmic reticulum</keyword>
<evidence type="ECO:0000256" key="4">
    <source>
        <dbReference type="ARBA" id="ARBA00022448"/>
    </source>
</evidence>
<dbReference type="OrthoDB" id="448649at2759"/>
<dbReference type="GO" id="GO:0015031">
    <property type="term" value="P:protein transport"/>
    <property type="evidence" value="ECO:0007669"/>
    <property type="project" value="UniProtKB-KW"/>
</dbReference>
<dbReference type="InterPro" id="IPR011989">
    <property type="entry name" value="ARM-like"/>
</dbReference>
<keyword evidence="7" id="KW-0653">Protein transport</keyword>
<proteinExistence type="inferred from homology"/>
<evidence type="ECO:0000256" key="9">
    <source>
        <dbReference type="ARBA" id="ARBA00023180"/>
    </source>
</evidence>
<dbReference type="PANTHER" id="PTHR19316">
    <property type="entry name" value="PROTEIN FOLDING REGULATOR"/>
    <property type="match status" value="1"/>
</dbReference>
<comment type="similarity">
    <text evidence="2">Belongs to the SIL1 family.</text>
</comment>
<name>A0A8X6L1P3_TRICU</name>
<evidence type="ECO:0000256" key="2">
    <source>
        <dbReference type="ARBA" id="ARBA00010588"/>
    </source>
</evidence>
<evidence type="ECO:0000256" key="1">
    <source>
        <dbReference type="ARBA" id="ARBA00004319"/>
    </source>
</evidence>
<keyword evidence="9" id="KW-0325">Glycoprotein</keyword>
<evidence type="ECO:0000313" key="11">
    <source>
        <dbReference type="Proteomes" id="UP000887116"/>
    </source>
</evidence>
<protein>
    <recommendedName>
        <fullName evidence="3">Nucleotide exchange factor SIL1</fullName>
    </recommendedName>
</protein>
<sequence length="382" mass="43190">MSKGFISTLTRMKLILLILGALMFNKVIICKANAPMIVLGETEEKHSGGIGYQGKETLSSKDLKDVYDMAKNISHSKGSIIKSKEGDFEYRRSLVRKISLATKSEALKKWIKSLQRYDKYTVEALQELEYLVHQYETASDFVKLGGLELILSLINNEDPSLASTALSVLSAALQGNPPVQKYAEEIKISDYLTKVLRKGPPTVLSSALFTLSSYLRNNEKSQINFFRMGGLTILADILTSSGGSLKSKLKVIDLLNDLAIEIYDNLDVVDQAHTRQLQRVFYDGFKNTKICEEIPTFFKYSDYTVYEKVVIAMNSLHHVCLKDFKKKHVIDSIERLAYLCIPNVKLVWLYPNDLEIQMNICDALQTLLDNVMSTKFLIKTEL</sequence>
<evidence type="ECO:0000256" key="7">
    <source>
        <dbReference type="ARBA" id="ARBA00022927"/>
    </source>
</evidence>
<keyword evidence="11" id="KW-1185">Reference proteome</keyword>
<dbReference type="GO" id="GO:0000774">
    <property type="term" value="F:adenyl-nucleotide exchange factor activity"/>
    <property type="evidence" value="ECO:0007669"/>
    <property type="project" value="TreeGrafter"/>
</dbReference>
<evidence type="ECO:0000256" key="3">
    <source>
        <dbReference type="ARBA" id="ARBA00015352"/>
    </source>
</evidence>
<comment type="caution">
    <text evidence="10">The sequence shown here is derived from an EMBL/GenBank/DDBJ whole genome shotgun (WGS) entry which is preliminary data.</text>
</comment>
<dbReference type="AlphaFoldDB" id="A0A8X6L1P3"/>
<accession>A0A8X6L1P3</accession>
<comment type="subcellular location">
    <subcellularLocation>
        <location evidence="1">Endoplasmic reticulum lumen</location>
    </subcellularLocation>
</comment>
<dbReference type="SUPFAM" id="SSF48371">
    <property type="entry name" value="ARM repeat"/>
    <property type="match status" value="1"/>
</dbReference>
<dbReference type="PANTHER" id="PTHR19316:SF35">
    <property type="entry name" value="NUCLEOTIDE EXCHANGE FACTOR SIL1"/>
    <property type="match status" value="1"/>
</dbReference>
<dbReference type="InterPro" id="IPR050693">
    <property type="entry name" value="Hsp70_NEF-Inhibitors"/>
</dbReference>
<dbReference type="Gene3D" id="1.25.10.10">
    <property type="entry name" value="Leucine-rich Repeat Variant"/>
    <property type="match status" value="1"/>
</dbReference>
<organism evidence="10 11">
    <name type="scientific">Trichonephila clavata</name>
    <name type="common">Joro spider</name>
    <name type="synonym">Nephila clavata</name>
    <dbReference type="NCBI Taxonomy" id="2740835"/>
    <lineage>
        <taxon>Eukaryota</taxon>
        <taxon>Metazoa</taxon>
        <taxon>Ecdysozoa</taxon>
        <taxon>Arthropoda</taxon>
        <taxon>Chelicerata</taxon>
        <taxon>Arachnida</taxon>
        <taxon>Araneae</taxon>
        <taxon>Araneomorphae</taxon>
        <taxon>Entelegynae</taxon>
        <taxon>Araneoidea</taxon>
        <taxon>Nephilidae</taxon>
        <taxon>Trichonephila</taxon>
    </lineage>
</organism>
<dbReference type="Proteomes" id="UP000887116">
    <property type="component" value="Unassembled WGS sequence"/>
</dbReference>
<evidence type="ECO:0000313" key="10">
    <source>
        <dbReference type="EMBL" id="GFQ92191.1"/>
    </source>
</evidence>
<dbReference type="EMBL" id="BMAO01013993">
    <property type="protein sequence ID" value="GFQ92191.1"/>
    <property type="molecule type" value="Genomic_DNA"/>
</dbReference>
<keyword evidence="4" id="KW-0813">Transport</keyword>
<dbReference type="InterPro" id="IPR016024">
    <property type="entry name" value="ARM-type_fold"/>
</dbReference>
<gene>
    <name evidence="10" type="primary">NCL1_61434</name>
    <name evidence="10" type="ORF">TNCT_42991</name>
</gene>
<keyword evidence="8" id="KW-0811">Translocation</keyword>
<dbReference type="GO" id="GO:0005788">
    <property type="term" value="C:endoplasmic reticulum lumen"/>
    <property type="evidence" value="ECO:0007669"/>
    <property type="project" value="UniProtKB-SubCell"/>
</dbReference>
<evidence type="ECO:0000256" key="5">
    <source>
        <dbReference type="ARBA" id="ARBA00022729"/>
    </source>
</evidence>
<evidence type="ECO:0000256" key="8">
    <source>
        <dbReference type="ARBA" id="ARBA00023010"/>
    </source>
</evidence>
<reference evidence="10" key="1">
    <citation type="submission" date="2020-07" db="EMBL/GenBank/DDBJ databases">
        <title>Multicomponent nature underlies the extraordinary mechanical properties of spider dragline silk.</title>
        <authorList>
            <person name="Kono N."/>
            <person name="Nakamura H."/>
            <person name="Mori M."/>
            <person name="Yoshida Y."/>
            <person name="Ohtoshi R."/>
            <person name="Malay A.D."/>
            <person name="Moran D.A.P."/>
            <person name="Tomita M."/>
            <person name="Numata K."/>
            <person name="Arakawa K."/>
        </authorList>
    </citation>
    <scope>NUCLEOTIDE SEQUENCE</scope>
</reference>
<evidence type="ECO:0000256" key="6">
    <source>
        <dbReference type="ARBA" id="ARBA00022824"/>
    </source>
</evidence>